<name>A0ABC8UEW8_9AQUA</name>
<gene>
    <name evidence="1" type="ORF">ILEXP_LOCUS48586</name>
</gene>
<comment type="caution">
    <text evidence="1">The sequence shown here is derived from an EMBL/GenBank/DDBJ whole genome shotgun (WGS) entry which is preliminary data.</text>
</comment>
<reference evidence="1 2" key="1">
    <citation type="submission" date="2024-02" db="EMBL/GenBank/DDBJ databases">
        <authorList>
            <person name="Vignale AGUSTIN F."/>
            <person name="Sosa J E."/>
            <person name="Modenutti C."/>
        </authorList>
    </citation>
    <scope>NUCLEOTIDE SEQUENCE [LARGE SCALE GENOMIC DNA]</scope>
</reference>
<keyword evidence="2" id="KW-1185">Reference proteome</keyword>
<dbReference type="EMBL" id="CAUOFW020007280">
    <property type="protein sequence ID" value="CAK9178666.1"/>
    <property type="molecule type" value="Genomic_DNA"/>
</dbReference>
<sequence length="181" mass="20034">MIVYVGVANVDGEWWYEGAMSVDVGSSLGYWILVVTGEEEQHVGDDESRPHILREILSNMWMWLVEEGGPFGCGAGDCNLGKRQRSNIVVVSEEEEGSSCWCWMCWAVGLCGERAKGVGGPGWWQVGGGGCGMDGDFGWGRRREREMPGGWLRWASSVAGGCGLYMLSLGRWWWVVCLSQR</sequence>
<protein>
    <submittedName>
        <fullName evidence="1">Uncharacterized protein</fullName>
    </submittedName>
</protein>
<evidence type="ECO:0000313" key="2">
    <source>
        <dbReference type="Proteomes" id="UP001642360"/>
    </source>
</evidence>
<accession>A0ABC8UEW8</accession>
<dbReference type="Proteomes" id="UP001642360">
    <property type="component" value="Unassembled WGS sequence"/>
</dbReference>
<evidence type="ECO:0000313" key="1">
    <source>
        <dbReference type="EMBL" id="CAK9178666.1"/>
    </source>
</evidence>
<organism evidence="1 2">
    <name type="scientific">Ilex paraguariensis</name>
    <name type="common">yerba mate</name>
    <dbReference type="NCBI Taxonomy" id="185542"/>
    <lineage>
        <taxon>Eukaryota</taxon>
        <taxon>Viridiplantae</taxon>
        <taxon>Streptophyta</taxon>
        <taxon>Embryophyta</taxon>
        <taxon>Tracheophyta</taxon>
        <taxon>Spermatophyta</taxon>
        <taxon>Magnoliopsida</taxon>
        <taxon>eudicotyledons</taxon>
        <taxon>Gunneridae</taxon>
        <taxon>Pentapetalae</taxon>
        <taxon>asterids</taxon>
        <taxon>campanulids</taxon>
        <taxon>Aquifoliales</taxon>
        <taxon>Aquifoliaceae</taxon>
        <taxon>Ilex</taxon>
    </lineage>
</organism>
<proteinExistence type="predicted"/>
<dbReference type="AlphaFoldDB" id="A0ABC8UEW8"/>